<sequence length="134" mass="15339">MTSKLFTVDELLEDKLPSSNISNDEKDNEECHLTESFNLTKPAEVNRVAWMRSVAKNKLSRDEIVQDVWFLEDDEALIKIRRTERGCGNDPDKDNWTSNQAIFLPYHPSSEGKRLKPADLGVKAKLVDRPEPPD</sequence>
<evidence type="ECO:0000313" key="2">
    <source>
        <dbReference type="EMBL" id="GBN24691.1"/>
    </source>
</evidence>
<dbReference type="Proteomes" id="UP000499080">
    <property type="component" value="Unassembled WGS sequence"/>
</dbReference>
<comment type="caution">
    <text evidence="2">The sequence shown here is derived from an EMBL/GenBank/DDBJ whole genome shotgun (WGS) entry which is preliminary data.</text>
</comment>
<protein>
    <submittedName>
        <fullName evidence="2">Uncharacterized protein</fullName>
    </submittedName>
</protein>
<feature type="compositionally biased region" description="Basic and acidic residues" evidence="1">
    <location>
        <begin position="125"/>
        <end position="134"/>
    </location>
</feature>
<name>A0A4Y2MC88_ARAVE</name>
<accession>A0A4Y2MC88</accession>
<proteinExistence type="predicted"/>
<dbReference type="AlphaFoldDB" id="A0A4Y2MC88"/>
<gene>
    <name evidence="2" type="ORF">AVEN_14938_1</name>
</gene>
<dbReference type="EMBL" id="BGPR01007154">
    <property type="protein sequence ID" value="GBN24691.1"/>
    <property type="molecule type" value="Genomic_DNA"/>
</dbReference>
<feature type="region of interest" description="Disordered" evidence="1">
    <location>
        <begin position="107"/>
        <end position="134"/>
    </location>
</feature>
<organism evidence="2 3">
    <name type="scientific">Araneus ventricosus</name>
    <name type="common">Orbweaver spider</name>
    <name type="synonym">Epeira ventricosa</name>
    <dbReference type="NCBI Taxonomy" id="182803"/>
    <lineage>
        <taxon>Eukaryota</taxon>
        <taxon>Metazoa</taxon>
        <taxon>Ecdysozoa</taxon>
        <taxon>Arthropoda</taxon>
        <taxon>Chelicerata</taxon>
        <taxon>Arachnida</taxon>
        <taxon>Araneae</taxon>
        <taxon>Araneomorphae</taxon>
        <taxon>Entelegynae</taxon>
        <taxon>Araneoidea</taxon>
        <taxon>Araneidae</taxon>
        <taxon>Araneus</taxon>
    </lineage>
</organism>
<keyword evidence="3" id="KW-1185">Reference proteome</keyword>
<evidence type="ECO:0000256" key="1">
    <source>
        <dbReference type="SAM" id="MobiDB-lite"/>
    </source>
</evidence>
<reference evidence="2 3" key="1">
    <citation type="journal article" date="2019" name="Sci. Rep.">
        <title>Orb-weaving spider Araneus ventricosus genome elucidates the spidroin gene catalogue.</title>
        <authorList>
            <person name="Kono N."/>
            <person name="Nakamura H."/>
            <person name="Ohtoshi R."/>
            <person name="Moran D.A.P."/>
            <person name="Shinohara A."/>
            <person name="Yoshida Y."/>
            <person name="Fujiwara M."/>
            <person name="Mori M."/>
            <person name="Tomita M."/>
            <person name="Arakawa K."/>
        </authorList>
    </citation>
    <scope>NUCLEOTIDE SEQUENCE [LARGE SCALE GENOMIC DNA]</scope>
</reference>
<evidence type="ECO:0000313" key="3">
    <source>
        <dbReference type="Proteomes" id="UP000499080"/>
    </source>
</evidence>